<dbReference type="PANTHER" id="PTHR43735">
    <property type="entry name" value="APOPTOSIS-INDUCING FACTOR 1"/>
    <property type="match status" value="1"/>
</dbReference>
<dbReference type="GO" id="GO:0050660">
    <property type="term" value="F:flavin adenine dinucleotide binding"/>
    <property type="evidence" value="ECO:0007669"/>
    <property type="project" value="TreeGrafter"/>
</dbReference>
<dbReference type="Gene3D" id="3.50.50.100">
    <property type="match status" value="1"/>
</dbReference>
<dbReference type="AlphaFoldDB" id="A0A8E2ET86"/>
<dbReference type="InterPro" id="IPR023753">
    <property type="entry name" value="FAD/NAD-binding_dom"/>
</dbReference>
<gene>
    <name evidence="2" type="ORF">AOQ84DRAFT_400144</name>
</gene>
<accession>A0A8E2ET86</accession>
<evidence type="ECO:0000259" key="1">
    <source>
        <dbReference type="Pfam" id="PF07992"/>
    </source>
</evidence>
<dbReference type="GO" id="GO:0004174">
    <property type="term" value="F:electron-transferring-flavoprotein dehydrogenase activity"/>
    <property type="evidence" value="ECO:0007669"/>
    <property type="project" value="TreeGrafter"/>
</dbReference>
<dbReference type="GO" id="GO:0005737">
    <property type="term" value="C:cytoplasm"/>
    <property type="evidence" value="ECO:0007669"/>
    <property type="project" value="TreeGrafter"/>
</dbReference>
<dbReference type="SUPFAM" id="SSF51905">
    <property type="entry name" value="FAD/NAD(P)-binding domain"/>
    <property type="match status" value="2"/>
</dbReference>
<name>A0A8E2ET86_9PEZI</name>
<keyword evidence="3" id="KW-1185">Reference proteome</keyword>
<dbReference type="Proteomes" id="UP000250140">
    <property type="component" value="Unassembled WGS sequence"/>
</dbReference>
<protein>
    <recommendedName>
        <fullName evidence="1">FAD/NAD(P)-binding domain-containing protein</fullName>
    </recommendedName>
</protein>
<proteinExistence type="predicted"/>
<dbReference type="Pfam" id="PF07992">
    <property type="entry name" value="Pyr_redox_2"/>
    <property type="match status" value="1"/>
</dbReference>
<dbReference type="EMBL" id="KV750520">
    <property type="protein sequence ID" value="OCL04401.1"/>
    <property type="molecule type" value="Genomic_DNA"/>
</dbReference>
<dbReference type="InterPro" id="IPR036188">
    <property type="entry name" value="FAD/NAD-bd_sf"/>
</dbReference>
<sequence>MVIGGSYGGLAATVNLLDLCHGRPAARLSEDMIPEPGSRKGVPIQITIVDERDGYYHLIGSPLALASEEYAPKAWKRFQDIPALNRSEVRYIQGSVVQVNCERKIATIAGTGTATNIRYDESYDYLVASSGLRRAWPVVPQSLERKEYLSETRKHIDKVKYAREAIVVIGGGAVGIEMAAELKLVQPKHSVRLIHSGRQLLSSEPLPDDFKAHTLSVLQESGVEVILGQRVIGTTNVKTSDDTLFYELTLSDGSQILAGQVIKAVSRSVPSSSYLPTSTLDKEGYIIIDPSLNMTGDLPNSKYHFAVGDIVAWSGIRRCGAAMHMGYYAAMNIYQQILSHAFGIIPKFMELQEIPPMIGLAVGKKAVCYSPTSGTSSGEDLMELMFGDDLGYSICWNHLQLSENSHV</sequence>
<evidence type="ECO:0000313" key="3">
    <source>
        <dbReference type="Proteomes" id="UP000250140"/>
    </source>
</evidence>
<organism evidence="2 3">
    <name type="scientific">Glonium stellatum</name>
    <dbReference type="NCBI Taxonomy" id="574774"/>
    <lineage>
        <taxon>Eukaryota</taxon>
        <taxon>Fungi</taxon>
        <taxon>Dikarya</taxon>
        <taxon>Ascomycota</taxon>
        <taxon>Pezizomycotina</taxon>
        <taxon>Dothideomycetes</taxon>
        <taxon>Pleosporomycetidae</taxon>
        <taxon>Gloniales</taxon>
        <taxon>Gloniaceae</taxon>
        <taxon>Glonium</taxon>
    </lineage>
</organism>
<dbReference type="PANTHER" id="PTHR43735:SF24">
    <property type="entry name" value="NUCLEOTIDE-DISULPHIDE OXIDOREDUCTASE AMID-LIKE, PUTATIVE (AFU_ORTHOLOGUE AFUA_1G17180)-RELATED"/>
    <property type="match status" value="1"/>
</dbReference>
<reference evidence="2 3" key="1">
    <citation type="journal article" date="2016" name="Nat. Commun.">
        <title>Ectomycorrhizal ecology is imprinted in the genome of the dominant symbiotic fungus Cenococcum geophilum.</title>
        <authorList>
            <consortium name="DOE Joint Genome Institute"/>
            <person name="Peter M."/>
            <person name="Kohler A."/>
            <person name="Ohm R.A."/>
            <person name="Kuo A."/>
            <person name="Krutzmann J."/>
            <person name="Morin E."/>
            <person name="Arend M."/>
            <person name="Barry K.W."/>
            <person name="Binder M."/>
            <person name="Choi C."/>
            <person name="Clum A."/>
            <person name="Copeland A."/>
            <person name="Grisel N."/>
            <person name="Haridas S."/>
            <person name="Kipfer T."/>
            <person name="LaButti K."/>
            <person name="Lindquist E."/>
            <person name="Lipzen A."/>
            <person name="Maire R."/>
            <person name="Meier B."/>
            <person name="Mihaltcheva S."/>
            <person name="Molinier V."/>
            <person name="Murat C."/>
            <person name="Poggeler S."/>
            <person name="Quandt C.A."/>
            <person name="Sperisen C."/>
            <person name="Tritt A."/>
            <person name="Tisserant E."/>
            <person name="Crous P.W."/>
            <person name="Henrissat B."/>
            <person name="Nehls U."/>
            <person name="Egli S."/>
            <person name="Spatafora J.W."/>
            <person name="Grigoriev I.V."/>
            <person name="Martin F.M."/>
        </authorList>
    </citation>
    <scope>NUCLEOTIDE SEQUENCE [LARGE SCALE GENOMIC DNA]</scope>
    <source>
        <strain evidence="2 3">CBS 207.34</strain>
    </source>
</reference>
<dbReference type="OrthoDB" id="202203at2759"/>
<feature type="domain" description="FAD/NAD(P)-binding" evidence="1">
    <location>
        <begin position="45"/>
        <end position="326"/>
    </location>
</feature>
<evidence type="ECO:0000313" key="2">
    <source>
        <dbReference type="EMBL" id="OCL04401.1"/>
    </source>
</evidence>